<evidence type="ECO:0000313" key="1">
    <source>
        <dbReference type="EMBL" id="KEJ83118.1"/>
    </source>
</evidence>
<name>A0A073HYN6_9SPIT</name>
<reference evidence="2" key="1">
    <citation type="journal article" date="2014" name="Cell">
        <title>The Architecture of a Scrambled Genome Reveals Massive Levels of Genomic Rearrangement during Development.</title>
        <authorList>
            <person name="Chen X."/>
            <person name="Bracht J.R."/>
            <person name="Goldman A.D."/>
            <person name="Dolzhenko E."/>
            <person name="Clay D.M."/>
            <person name="Swart E.C."/>
            <person name="Perlman D.H."/>
            <person name="Doak T.G."/>
            <person name="Stuart A."/>
            <person name="Amemiya C.T."/>
            <person name="Sebra R.P."/>
            <person name="Landweber L.F."/>
        </authorList>
    </citation>
    <scope>NUCLEOTIDE SEQUENCE [LARGE SCALE GENOMIC DNA]</scope>
    <source>
        <strain evidence="2">JRB310</strain>
    </source>
</reference>
<accession>A0A073HYN6</accession>
<dbReference type="EMBL" id="ARYC01000254">
    <property type="protein sequence ID" value="KEJ83118.1"/>
    <property type="molecule type" value="Genomic_DNA"/>
</dbReference>
<dbReference type="AlphaFoldDB" id="A0A073HYN6"/>
<organism evidence="1 2">
    <name type="scientific">Oxytricha trifallax</name>
    <dbReference type="NCBI Taxonomy" id="1172189"/>
    <lineage>
        <taxon>Eukaryota</taxon>
        <taxon>Sar</taxon>
        <taxon>Alveolata</taxon>
        <taxon>Ciliophora</taxon>
        <taxon>Intramacronucleata</taxon>
        <taxon>Spirotrichea</taxon>
        <taxon>Stichotrichia</taxon>
        <taxon>Sporadotrichida</taxon>
        <taxon>Oxytrichidae</taxon>
        <taxon>Oxytrichinae</taxon>
        <taxon>Oxytricha</taxon>
    </lineage>
</organism>
<keyword evidence="2" id="KW-1185">Reference proteome</keyword>
<evidence type="ECO:0000313" key="2">
    <source>
        <dbReference type="Proteomes" id="UP000053232"/>
    </source>
</evidence>
<sequence length="112" mass="13456">MNIDFQNKLEELQKSNRTYLTKQYSNFIEMVKSKIVKDIDLSKESKIQIEKAKEAFIKVNKNLIDSGKFNSEDMEKFFDKQIWSLNIFEKEEFLQVICVLFHEQEQPQNLKK</sequence>
<protein>
    <submittedName>
        <fullName evidence="1">Uncharacterized protein</fullName>
    </submittedName>
</protein>
<proteinExistence type="predicted"/>
<gene>
    <name evidence="1" type="ORF">OXYTRIMIC_340</name>
</gene>
<dbReference type="Proteomes" id="UP000053232">
    <property type="component" value="Unassembled WGS sequence"/>
</dbReference>
<comment type="caution">
    <text evidence="1">The sequence shown here is derived from an EMBL/GenBank/DDBJ whole genome shotgun (WGS) entry which is preliminary data.</text>
</comment>